<dbReference type="InterPro" id="IPR006179">
    <property type="entry name" value="5_nucleotidase/apyrase"/>
</dbReference>
<dbReference type="PANTHER" id="PTHR11575">
    <property type="entry name" value="5'-NUCLEOTIDASE-RELATED"/>
    <property type="match status" value="1"/>
</dbReference>
<dbReference type="InterPro" id="IPR006146">
    <property type="entry name" value="5'-Nucleotdase_CS"/>
</dbReference>
<name>A0ABV9DYX7_9ACTN</name>
<dbReference type="Pfam" id="PF02872">
    <property type="entry name" value="5_nucleotid_C"/>
    <property type="match status" value="1"/>
</dbReference>
<sequence>MRRHSSAARRGGALLATAVLFSGVAAAPTAAESGPSGGQGSHGRPPSTDFTLTILHNNDGESQLLGAPADPGYGGVARFTTLVDDLRRTEASPTAAERGESHRRGVLTLSSGDNYLAGPQFAASLDRGVPFYDSLAVGAIGYDALAIGNHEFDFGPDTFADFIGGVPGDAPFLSANLDVSAEPGLAELAAEDRIASSTVIRERGERIGVVGATTPALASISSPRDVVVDEDVRAAVQDEVDRLTRRGIDKIVLVSHLQGLPEDRALAAELRDVDVVIAGGGDELQADDDVPLVPGDTITTDPETGEPYRYPLWVPDADGADVPIVTTAGDYKYVGRIVVNFDRDGGVVSVPERSGLVRVSGTGEDAVEADPDVQSDVVEPVQTYVEAMADNVVAESEVALEGRRDPGVRTEETNLGDLLSDALLDAGRDAADQYGVAAPDIALQNSGGIRNNSLLPAGGVSELDTYSVAPFSNFVAVVPDVPRAQVKEVLENAVSAAPAADGRFAQVAGFSFEYDPARTAQVVDDAGVVQTPGERVREVVLDDGTVIVSDGQVVEGAGISVATNDFSARGGDQYPFRGLPFTSVGVTYQQALLDYLTDDLGGTVTAADYPEGGAGRITRTG</sequence>
<dbReference type="Gene3D" id="3.60.21.10">
    <property type="match status" value="1"/>
</dbReference>
<evidence type="ECO:0000313" key="4">
    <source>
        <dbReference type="EMBL" id="MFC4563977.1"/>
    </source>
</evidence>
<proteinExistence type="inferred from homology"/>
<feature type="signal peptide" evidence="1">
    <location>
        <begin position="1"/>
        <end position="27"/>
    </location>
</feature>
<reference evidence="5" key="1">
    <citation type="journal article" date="2019" name="Int. J. Syst. Evol. Microbiol.">
        <title>The Global Catalogue of Microorganisms (GCM) 10K type strain sequencing project: providing services to taxonomists for standard genome sequencing and annotation.</title>
        <authorList>
            <consortium name="The Broad Institute Genomics Platform"/>
            <consortium name="The Broad Institute Genome Sequencing Center for Infectious Disease"/>
            <person name="Wu L."/>
            <person name="Ma J."/>
        </authorList>
    </citation>
    <scope>NUCLEOTIDE SEQUENCE [LARGE SCALE GENOMIC DNA]</scope>
    <source>
        <strain evidence="5">XZYJ18</strain>
    </source>
</reference>
<accession>A0ABV9DYX7</accession>
<keyword evidence="5" id="KW-1185">Reference proteome</keyword>
<keyword evidence="1" id="KW-0732">Signal</keyword>
<dbReference type="InterPro" id="IPR008334">
    <property type="entry name" value="5'-Nucleotdase_C"/>
</dbReference>
<comment type="similarity">
    <text evidence="1">Belongs to the 5'-nucleotidase family.</text>
</comment>
<dbReference type="PROSITE" id="PS00786">
    <property type="entry name" value="5_NUCLEOTIDASE_2"/>
    <property type="match status" value="1"/>
</dbReference>
<feature type="region of interest" description="Disordered" evidence="2">
    <location>
        <begin position="29"/>
        <end position="50"/>
    </location>
</feature>
<keyword evidence="1" id="KW-0547">Nucleotide-binding</keyword>
<dbReference type="EMBL" id="JBHSFQ010000019">
    <property type="protein sequence ID" value="MFC4563977.1"/>
    <property type="molecule type" value="Genomic_DNA"/>
</dbReference>
<dbReference type="RefSeq" id="WP_378576702.1">
    <property type="nucleotide sequence ID" value="NZ_JBHSFQ010000019.1"/>
</dbReference>
<dbReference type="InterPro" id="IPR036907">
    <property type="entry name" value="5'-Nucleotdase_C_sf"/>
</dbReference>
<evidence type="ECO:0000313" key="5">
    <source>
        <dbReference type="Proteomes" id="UP001595923"/>
    </source>
</evidence>
<keyword evidence="1" id="KW-0378">Hydrolase</keyword>
<evidence type="ECO:0000259" key="3">
    <source>
        <dbReference type="Pfam" id="PF02872"/>
    </source>
</evidence>
<dbReference type="Gene3D" id="3.90.780.10">
    <property type="entry name" value="5'-Nucleotidase, C-terminal domain"/>
    <property type="match status" value="1"/>
</dbReference>
<organism evidence="4 5">
    <name type="scientific">Nocardiopsis mangrovi</name>
    <dbReference type="NCBI Taxonomy" id="1179818"/>
    <lineage>
        <taxon>Bacteria</taxon>
        <taxon>Bacillati</taxon>
        <taxon>Actinomycetota</taxon>
        <taxon>Actinomycetes</taxon>
        <taxon>Streptosporangiales</taxon>
        <taxon>Nocardiopsidaceae</taxon>
        <taxon>Nocardiopsis</taxon>
    </lineage>
</organism>
<evidence type="ECO:0000256" key="2">
    <source>
        <dbReference type="SAM" id="MobiDB-lite"/>
    </source>
</evidence>
<evidence type="ECO:0000256" key="1">
    <source>
        <dbReference type="RuleBase" id="RU362119"/>
    </source>
</evidence>
<comment type="caution">
    <text evidence="4">The sequence shown here is derived from an EMBL/GenBank/DDBJ whole genome shotgun (WGS) entry which is preliminary data.</text>
</comment>
<protein>
    <submittedName>
        <fullName evidence="4">Bifunctional metallophosphatase/5'-nucleotidase</fullName>
    </submittedName>
</protein>
<dbReference type="PANTHER" id="PTHR11575:SF24">
    <property type="entry name" value="5'-NUCLEOTIDASE"/>
    <property type="match status" value="1"/>
</dbReference>
<dbReference type="InterPro" id="IPR029052">
    <property type="entry name" value="Metallo-depent_PP-like"/>
</dbReference>
<dbReference type="Proteomes" id="UP001595923">
    <property type="component" value="Unassembled WGS sequence"/>
</dbReference>
<gene>
    <name evidence="4" type="ORF">ACFO4E_19115</name>
</gene>
<dbReference type="SUPFAM" id="SSF55816">
    <property type="entry name" value="5'-nucleotidase (syn. UDP-sugar hydrolase), C-terminal domain"/>
    <property type="match status" value="1"/>
</dbReference>
<feature type="chain" id="PRO_5044979530" evidence="1">
    <location>
        <begin position="28"/>
        <end position="621"/>
    </location>
</feature>
<dbReference type="PRINTS" id="PR01607">
    <property type="entry name" value="APYRASEFAMLY"/>
</dbReference>
<feature type="domain" description="5'-Nucleotidase C-terminal" evidence="3">
    <location>
        <begin position="392"/>
        <end position="575"/>
    </location>
</feature>
<dbReference type="SUPFAM" id="SSF56300">
    <property type="entry name" value="Metallo-dependent phosphatases"/>
    <property type="match status" value="1"/>
</dbReference>